<dbReference type="GO" id="GO:0072583">
    <property type="term" value="P:clathrin-dependent endocytosis"/>
    <property type="evidence" value="ECO:0000318"/>
    <property type="project" value="GO_Central"/>
</dbReference>
<dbReference type="InParanoid" id="A0A804HZ36"/>
<name>A0A804HZ36_MUSAM</name>
<dbReference type="GO" id="GO:0030276">
    <property type="term" value="F:clathrin binding"/>
    <property type="evidence" value="ECO:0000318"/>
    <property type="project" value="GO_Central"/>
</dbReference>
<dbReference type="PANTHER" id="PTHR23172">
    <property type="entry name" value="AUXILIN/CYCLIN G-ASSOCIATED KINASE-RELATED"/>
    <property type="match status" value="1"/>
</dbReference>
<dbReference type="AlphaFoldDB" id="A0A804HZ36"/>
<feature type="compositionally biased region" description="Basic and acidic residues" evidence="1">
    <location>
        <begin position="197"/>
        <end position="224"/>
    </location>
</feature>
<dbReference type="PANTHER" id="PTHR23172:SF87">
    <property type="entry name" value="CHAPERONE DNAJ-DOMAIN SUPERFAMILY PROTEIN"/>
    <property type="match status" value="1"/>
</dbReference>
<dbReference type="Proteomes" id="UP000012960">
    <property type="component" value="Unplaced"/>
</dbReference>
<dbReference type="EnsemblPlants" id="Ma02_t04180.1">
    <property type="protein sequence ID" value="Ma02_p04180.1"/>
    <property type="gene ID" value="Ma02_g04180"/>
</dbReference>
<dbReference type="GO" id="GO:0005737">
    <property type="term" value="C:cytoplasm"/>
    <property type="evidence" value="ECO:0000318"/>
    <property type="project" value="GO_Central"/>
</dbReference>
<evidence type="ECO:0000256" key="1">
    <source>
        <dbReference type="SAM" id="MobiDB-lite"/>
    </source>
</evidence>
<dbReference type="GO" id="GO:0031982">
    <property type="term" value="C:vesicle"/>
    <property type="evidence" value="ECO:0000318"/>
    <property type="project" value="GO_Central"/>
</dbReference>
<dbReference type="Gene3D" id="1.10.287.110">
    <property type="entry name" value="DnaJ domain"/>
    <property type="match status" value="1"/>
</dbReference>
<evidence type="ECO:0000313" key="3">
    <source>
        <dbReference type="Proteomes" id="UP000012960"/>
    </source>
</evidence>
<feature type="region of interest" description="Disordered" evidence="1">
    <location>
        <begin position="50"/>
        <end position="71"/>
    </location>
</feature>
<dbReference type="SUPFAM" id="SSF46565">
    <property type="entry name" value="Chaperone J-domain"/>
    <property type="match status" value="1"/>
</dbReference>
<proteinExistence type="predicted"/>
<keyword evidence="3" id="KW-1185">Reference proteome</keyword>
<accession>A0A804HZ36</accession>
<organism evidence="2 3">
    <name type="scientific">Musa acuminata subsp. malaccensis</name>
    <name type="common">Wild banana</name>
    <name type="synonym">Musa malaccensis</name>
    <dbReference type="NCBI Taxonomy" id="214687"/>
    <lineage>
        <taxon>Eukaryota</taxon>
        <taxon>Viridiplantae</taxon>
        <taxon>Streptophyta</taxon>
        <taxon>Embryophyta</taxon>
        <taxon>Tracheophyta</taxon>
        <taxon>Spermatophyta</taxon>
        <taxon>Magnoliopsida</taxon>
        <taxon>Liliopsida</taxon>
        <taxon>Zingiberales</taxon>
        <taxon>Musaceae</taxon>
        <taxon>Musa</taxon>
    </lineage>
</organism>
<sequence>MPRTPVTTLKHIPRNIQTFFSGEEETETNSAAAASAAALKEAMDRAEAKFKHAKEVRERERDAKFTKIKEPMHQEDLEDDWELEQKEWEYREEQKRLAKEREQELEREIERTRQAVERATREARERATAEAQLRAERAAVEKANAEAKFSRGFHGAQSSGYSSAVKKASSAANFADDIASIFGGPPSSGEFQEIEGESEKRRRARFEQHQRTLESKALADKTESDMQTQKEQAERHLCFLIAETLDIGIKQWASGKEGNLHALLYTLQYVLWPECGW</sequence>
<feature type="region of interest" description="Disordered" evidence="1">
    <location>
        <begin position="184"/>
        <end position="229"/>
    </location>
</feature>
<protein>
    <submittedName>
        <fullName evidence="2">Uncharacterized protein</fullName>
    </submittedName>
</protein>
<dbReference type="Gramene" id="Ma02_t04180.1">
    <property type="protein sequence ID" value="Ma02_p04180.1"/>
    <property type="gene ID" value="Ma02_g04180"/>
</dbReference>
<dbReference type="InterPro" id="IPR036869">
    <property type="entry name" value="J_dom_sf"/>
</dbReference>
<evidence type="ECO:0000313" key="2">
    <source>
        <dbReference type="EnsemblPlants" id="Ma02_p04180.1"/>
    </source>
</evidence>
<dbReference type="GO" id="GO:0072318">
    <property type="term" value="P:clathrin coat disassembly"/>
    <property type="evidence" value="ECO:0000318"/>
    <property type="project" value="GO_Central"/>
</dbReference>
<reference evidence="2" key="1">
    <citation type="submission" date="2021-05" db="UniProtKB">
        <authorList>
            <consortium name="EnsemblPlants"/>
        </authorList>
    </citation>
    <scope>IDENTIFICATION</scope>
    <source>
        <strain evidence="2">subsp. malaccensis</strain>
    </source>
</reference>